<evidence type="ECO:0000259" key="5">
    <source>
        <dbReference type="Pfam" id="PF07992"/>
    </source>
</evidence>
<dbReference type="Gene3D" id="3.50.50.100">
    <property type="match status" value="1"/>
</dbReference>
<keyword evidence="4" id="KW-0560">Oxidoreductase</keyword>
<dbReference type="PANTHER" id="PTHR43735:SF3">
    <property type="entry name" value="FERROPTOSIS SUPPRESSOR PROTEIN 1"/>
    <property type="match status" value="1"/>
</dbReference>
<keyword evidence="3" id="KW-0274">FAD</keyword>
<dbReference type="EMBL" id="CAWUHD010000048">
    <property type="protein sequence ID" value="CAK7223120.1"/>
    <property type="molecule type" value="Genomic_DNA"/>
</dbReference>
<feature type="domain" description="FAD/NAD(P)-binding" evidence="5">
    <location>
        <begin position="48"/>
        <end position="390"/>
    </location>
</feature>
<sequence length="487" mass="51366">MIEDISSYPYNYLIPGLLVLATPLLLRLKNSSSSSSVGKMTSTAPEHTVVVLGAGFAGVPIAHHLLKRTPANVANVRVILVAPNDAFFWNAAAPRGFLPVEDTSSSANPKGTPGYGDDKLFYDIAPGFAKYNQGATKRFEQLVGRATSLDPDRQTINVTLLAGGKVQTIHYDTVVVATGSDTADGMPFKIVPNGGTAETKAALAAYRDQVRTASHIVVAGGGMSGVEVAGELGSVYGSKVVGGSAPAAPKSQKKDIVLVINEPLPLGTYGAKESIRQTAADRLTSLGVRIINNSKVTAAAPSGTDGKKTTLTLDGKDGKTSTLATDVYIPAVGITYNSQFLPERLLDTSSKGQRRVRTRKTLQAEGYDNVYVIGDAANLMPPSIKNANEQLEILAVNLQAHLANWAASQSGAKKNGGTAPATVPLKEYATSDTLILAVSTGPAGGTGQMGSWKIWSLLVWFLKARFMGTEKAQDYANGNRLMMNTKW</sequence>
<dbReference type="Proteomes" id="UP001642482">
    <property type="component" value="Unassembled WGS sequence"/>
</dbReference>
<organism evidence="6 7">
    <name type="scientific">Sporothrix eucalyptigena</name>
    <dbReference type="NCBI Taxonomy" id="1812306"/>
    <lineage>
        <taxon>Eukaryota</taxon>
        <taxon>Fungi</taxon>
        <taxon>Dikarya</taxon>
        <taxon>Ascomycota</taxon>
        <taxon>Pezizomycotina</taxon>
        <taxon>Sordariomycetes</taxon>
        <taxon>Sordariomycetidae</taxon>
        <taxon>Ophiostomatales</taxon>
        <taxon>Ophiostomataceae</taxon>
        <taxon>Sporothrix</taxon>
    </lineage>
</organism>
<evidence type="ECO:0000256" key="1">
    <source>
        <dbReference type="ARBA" id="ARBA00006442"/>
    </source>
</evidence>
<comment type="similarity">
    <text evidence="1">Belongs to the FAD-dependent oxidoreductase family.</text>
</comment>
<evidence type="ECO:0000256" key="3">
    <source>
        <dbReference type="ARBA" id="ARBA00022827"/>
    </source>
</evidence>
<dbReference type="Pfam" id="PF07992">
    <property type="entry name" value="Pyr_redox_2"/>
    <property type="match status" value="1"/>
</dbReference>
<comment type="caution">
    <text evidence="6">The sequence shown here is derived from an EMBL/GenBank/DDBJ whole genome shotgun (WGS) entry which is preliminary data.</text>
</comment>
<keyword evidence="2" id="KW-0285">Flavoprotein</keyword>
<proteinExistence type="inferred from homology"/>
<dbReference type="PRINTS" id="PR00368">
    <property type="entry name" value="FADPNR"/>
</dbReference>
<evidence type="ECO:0000313" key="7">
    <source>
        <dbReference type="Proteomes" id="UP001642482"/>
    </source>
</evidence>
<evidence type="ECO:0000256" key="4">
    <source>
        <dbReference type="ARBA" id="ARBA00023002"/>
    </source>
</evidence>
<keyword evidence="7" id="KW-1185">Reference proteome</keyword>
<dbReference type="SUPFAM" id="SSF51905">
    <property type="entry name" value="FAD/NAD(P)-binding domain"/>
    <property type="match status" value="1"/>
</dbReference>
<dbReference type="InterPro" id="IPR036188">
    <property type="entry name" value="FAD/NAD-bd_sf"/>
</dbReference>
<name>A0ABP0BTY5_9PEZI</name>
<dbReference type="PANTHER" id="PTHR43735">
    <property type="entry name" value="APOPTOSIS-INDUCING FACTOR 1"/>
    <property type="match status" value="1"/>
</dbReference>
<reference evidence="6 7" key="1">
    <citation type="submission" date="2024-01" db="EMBL/GenBank/DDBJ databases">
        <authorList>
            <person name="Allen C."/>
            <person name="Tagirdzhanova G."/>
        </authorList>
    </citation>
    <scope>NUCLEOTIDE SEQUENCE [LARGE SCALE GENOMIC DNA]</scope>
</reference>
<dbReference type="InterPro" id="IPR023753">
    <property type="entry name" value="FAD/NAD-binding_dom"/>
</dbReference>
<evidence type="ECO:0000256" key="2">
    <source>
        <dbReference type="ARBA" id="ARBA00022630"/>
    </source>
</evidence>
<dbReference type="PRINTS" id="PR00411">
    <property type="entry name" value="PNDRDTASEI"/>
</dbReference>
<evidence type="ECO:0000313" key="6">
    <source>
        <dbReference type="EMBL" id="CAK7223120.1"/>
    </source>
</evidence>
<protein>
    <recommendedName>
        <fullName evidence="5">FAD/NAD(P)-binding domain-containing protein</fullName>
    </recommendedName>
</protein>
<accession>A0ABP0BTY5</accession>
<gene>
    <name evidence="6" type="ORF">SEUCBS140593_005130</name>
</gene>